<dbReference type="PANTHER" id="PTHR13789:SF318">
    <property type="entry name" value="GERANYLGERANYL DIPHOSPHATE REDUCTASE"/>
    <property type="match status" value="1"/>
</dbReference>
<proteinExistence type="predicted"/>
<evidence type="ECO:0000256" key="4">
    <source>
        <dbReference type="ARBA" id="ARBA00023002"/>
    </source>
</evidence>
<dbReference type="GO" id="GO:0071949">
    <property type="term" value="F:FAD binding"/>
    <property type="evidence" value="ECO:0007669"/>
    <property type="project" value="InterPro"/>
</dbReference>
<dbReference type="PANTHER" id="PTHR13789">
    <property type="entry name" value="MONOOXYGENASE"/>
    <property type="match status" value="1"/>
</dbReference>
<name>A0A7V7TX66_9HYPH</name>
<sequence>MRPAQPVAVVGAGIAGLAASLALARCGFAVDLHEQAERLDEIGAGIQLSPNALRVLDRLGLLSALRERAVEAREVTLRDLRTGRRLANVPVLGSDGTPYLSLTRAHLQRVLLDAVTATASIRLHLGSELVAARQDGTHTVLSFSDGEVATGVVIAADGVRSEIASAFGHPAAEPTDDVAWRLTLGAEGREPLSGITAWLGPRCHVVAYPVDRGGRINVVVAVPEKAGNSRRLLVGADPFLHRISEALDQATPWPLAASDRPRRPGDPPGLLLVGDAAHAMPPYAAQGAALAIEDGFVAAECLARAEDAAAAWQRFEAVRRPRWQRVRRRVAFHRMVYHLPFPFALGRNLVLRARSEASLLRDLGWLYDWTPDDA</sequence>
<dbReference type="EMBL" id="VZDO01000004">
    <property type="protein sequence ID" value="KAB0680763.1"/>
    <property type="molecule type" value="Genomic_DNA"/>
</dbReference>
<evidence type="ECO:0000256" key="2">
    <source>
        <dbReference type="ARBA" id="ARBA00022630"/>
    </source>
</evidence>
<dbReference type="AlphaFoldDB" id="A0A7V7TX66"/>
<dbReference type="RefSeq" id="WP_150968915.1">
    <property type="nucleotide sequence ID" value="NZ_VZDO01000004.1"/>
</dbReference>
<evidence type="ECO:0000313" key="8">
    <source>
        <dbReference type="Proteomes" id="UP000432089"/>
    </source>
</evidence>
<evidence type="ECO:0000259" key="6">
    <source>
        <dbReference type="Pfam" id="PF01494"/>
    </source>
</evidence>
<organism evidence="7 8">
    <name type="scientific">Plantimonas leprariae</name>
    <dbReference type="NCBI Taxonomy" id="2615207"/>
    <lineage>
        <taxon>Bacteria</taxon>
        <taxon>Pseudomonadati</taxon>
        <taxon>Pseudomonadota</taxon>
        <taxon>Alphaproteobacteria</taxon>
        <taxon>Hyphomicrobiales</taxon>
        <taxon>Aurantimonadaceae</taxon>
        <taxon>Plantimonas</taxon>
    </lineage>
</organism>
<evidence type="ECO:0000313" key="7">
    <source>
        <dbReference type="EMBL" id="KAB0680763.1"/>
    </source>
</evidence>
<comment type="caution">
    <text evidence="7">The sequence shown here is derived from an EMBL/GenBank/DDBJ whole genome shotgun (WGS) entry which is preliminary data.</text>
</comment>
<dbReference type="InterPro" id="IPR050493">
    <property type="entry name" value="FAD-dep_Monooxygenase_BioMet"/>
</dbReference>
<feature type="domain" description="FAD-binding" evidence="6">
    <location>
        <begin position="6"/>
        <end position="326"/>
    </location>
</feature>
<dbReference type="InterPro" id="IPR036188">
    <property type="entry name" value="FAD/NAD-bd_sf"/>
</dbReference>
<dbReference type="Pfam" id="PF01494">
    <property type="entry name" value="FAD_binding_3"/>
    <property type="match status" value="1"/>
</dbReference>
<evidence type="ECO:0000256" key="3">
    <source>
        <dbReference type="ARBA" id="ARBA00022827"/>
    </source>
</evidence>
<dbReference type="PRINTS" id="PR00420">
    <property type="entry name" value="RNGMNOXGNASE"/>
</dbReference>
<keyword evidence="2" id="KW-0285">Flavoprotein</keyword>
<dbReference type="InterPro" id="IPR002938">
    <property type="entry name" value="FAD-bd"/>
</dbReference>
<dbReference type="GO" id="GO:0004497">
    <property type="term" value="F:monooxygenase activity"/>
    <property type="evidence" value="ECO:0007669"/>
    <property type="project" value="UniProtKB-KW"/>
</dbReference>
<gene>
    <name evidence="7" type="ORF">F6X38_07135</name>
</gene>
<dbReference type="Gene3D" id="3.50.50.60">
    <property type="entry name" value="FAD/NAD(P)-binding domain"/>
    <property type="match status" value="1"/>
</dbReference>
<keyword evidence="4" id="KW-0560">Oxidoreductase</keyword>
<dbReference type="Proteomes" id="UP000432089">
    <property type="component" value="Unassembled WGS sequence"/>
</dbReference>
<keyword evidence="5" id="KW-0503">Monooxygenase</keyword>
<comment type="cofactor">
    <cofactor evidence="1">
        <name>FAD</name>
        <dbReference type="ChEBI" id="CHEBI:57692"/>
    </cofactor>
</comment>
<reference evidence="7 8" key="1">
    <citation type="submission" date="2019-09" db="EMBL/GenBank/DDBJ databases">
        <title>YIM 132180 draft genome.</title>
        <authorList>
            <person name="Zhang K."/>
        </authorList>
    </citation>
    <scope>NUCLEOTIDE SEQUENCE [LARGE SCALE GENOMIC DNA]</scope>
    <source>
        <strain evidence="7 8">YIM 132180</strain>
    </source>
</reference>
<protein>
    <submittedName>
        <fullName evidence="7">Salicylate hydroxylase</fullName>
    </submittedName>
</protein>
<keyword evidence="3" id="KW-0274">FAD</keyword>
<dbReference type="SUPFAM" id="SSF51905">
    <property type="entry name" value="FAD/NAD(P)-binding domain"/>
    <property type="match status" value="1"/>
</dbReference>
<keyword evidence="8" id="KW-1185">Reference proteome</keyword>
<evidence type="ECO:0000256" key="1">
    <source>
        <dbReference type="ARBA" id="ARBA00001974"/>
    </source>
</evidence>
<evidence type="ECO:0000256" key="5">
    <source>
        <dbReference type="ARBA" id="ARBA00023033"/>
    </source>
</evidence>
<accession>A0A7V7TX66</accession>